<accession>A0AAD6HEB7</accession>
<dbReference type="GO" id="GO:0047974">
    <property type="term" value="F:guanosine deaminase activity"/>
    <property type="evidence" value="ECO:0007669"/>
    <property type="project" value="TreeGrafter"/>
</dbReference>
<proteinExistence type="predicted"/>
<organism evidence="2 3">
    <name type="scientific">Penicillium malachiteum</name>
    <dbReference type="NCBI Taxonomy" id="1324776"/>
    <lineage>
        <taxon>Eukaryota</taxon>
        <taxon>Fungi</taxon>
        <taxon>Dikarya</taxon>
        <taxon>Ascomycota</taxon>
        <taxon>Pezizomycotina</taxon>
        <taxon>Eurotiomycetes</taxon>
        <taxon>Eurotiomycetidae</taxon>
        <taxon>Eurotiales</taxon>
        <taxon>Aspergillaceae</taxon>
        <taxon>Penicillium</taxon>
    </lineage>
</organism>
<dbReference type="PANTHER" id="PTHR11079:SF161">
    <property type="entry name" value="CMP_DCMP-TYPE DEAMINASE DOMAIN-CONTAINING PROTEIN"/>
    <property type="match status" value="1"/>
</dbReference>
<gene>
    <name evidence="2" type="ORF">N7493_009996</name>
</gene>
<dbReference type="GO" id="GO:0006152">
    <property type="term" value="P:purine nucleoside catabolic process"/>
    <property type="evidence" value="ECO:0007669"/>
    <property type="project" value="TreeGrafter"/>
</dbReference>
<dbReference type="Pfam" id="PF00383">
    <property type="entry name" value="dCMP_cyt_deam_1"/>
    <property type="match status" value="1"/>
</dbReference>
<dbReference type="CDD" id="cd01285">
    <property type="entry name" value="nucleoside_deaminase"/>
    <property type="match status" value="1"/>
</dbReference>
<keyword evidence="3" id="KW-1185">Reference proteome</keyword>
<dbReference type="AlphaFoldDB" id="A0AAD6HEB7"/>
<evidence type="ECO:0000313" key="2">
    <source>
        <dbReference type="EMBL" id="KAJ5709705.1"/>
    </source>
</evidence>
<dbReference type="PANTHER" id="PTHR11079">
    <property type="entry name" value="CYTOSINE DEAMINASE FAMILY MEMBER"/>
    <property type="match status" value="1"/>
</dbReference>
<evidence type="ECO:0000259" key="1">
    <source>
        <dbReference type="PROSITE" id="PS51747"/>
    </source>
</evidence>
<dbReference type="SUPFAM" id="SSF53927">
    <property type="entry name" value="Cytidine deaminase-like"/>
    <property type="match status" value="1"/>
</dbReference>
<feature type="domain" description="CMP/dCMP-type deaminase" evidence="1">
    <location>
        <begin position="10"/>
        <end position="120"/>
    </location>
</feature>
<evidence type="ECO:0000313" key="3">
    <source>
        <dbReference type="Proteomes" id="UP001215712"/>
    </source>
</evidence>
<dbReference type="PROSITE" id="PS51747">
    <property type="entry name" value="CYT_DCMP_DEAMINASES_2"/>
    <property type="match status" value="1"/>
</dbReference>
<dbReference type="InterPro" id="IPR016193">
    <property type="entry name" value="Cytidine_deaminase-like"/>
</dbReference>
<reference evidence="2" key="2">
    <citation type="submission" date="2023-01" db="EMBL/GenBank/DDBJ databases">
        <authorList>
            <person name="Petersen C."/>
        </authorList>
    </citation>
    <scope>NUCLEOTIDE SEQUENCE</scope>
    <source>
        <strain evidence="2">IBT 17514</strain>
    </source>
</reference>
<dbReference type="Proteomes" id="UP001215712">
    <property type="component" value="Unassembled WGS sequence"/>
</dbReference>
<reference evidence="2" key="1">
    <citation type="journal article" date="2023" name="IMA Fungus">
        <title>Comparative genomic study of the Penicillium genus elucidates a diverse pangenome and 15 lateral gene transfer events.</title>
        <authorList>
            <person name="Petersen C."/>
            <person name="Sorensen T."/>
            <person name="Nielsen M.R."/>
            <person name="Sondergaard T.E."/>
            <person name="Sorensen J.L."/>
            <person name="Fitzpatrick D.A."/>
            <person name="Frisvad J.C."/>
            <person name="Nielsen K.L."/>
        </authorList>
    </citation>
    <scope>NUCLEOTIDE SEQUENCE</scope>
    <source>
        <strain evidence="2">IBT 17514</strain>
    </source>
</reference>
<dbReference type="Gene3D" id="3.40.140.10">
    <property type="entry name" value="Cytidine Deaminase, domain 2"/>
    <property type="match status" value="1"/>
</dbReference>
<name>A0AAD6HEB7_9EURO</name>
<sequence>MTNLAPLTPSQLNTLASTVLTLQTQAQDQHSKRPFAALLVAPDNATTLSTSNSLSHVRHAESEVARNAADNYDWKYLSGCTLVSTWEPCAMCAGTIYWAHIGRLVYLASEKTLQGVIGSGNAENLTMDLPCREVFGRGQGVVEVIGPVVEGGWEERVVEDSRRYWDVHGTGV</sequence>
<dbReference type="InterPro" id="IPR002125">
    <property type="entry name" value="CMP_dCMP_dom"/>
</dbReference>
<dbReference type="EMBL" id="JAQJAN010000018">
    <property type="protein sequence ID" value="KAJ5709705.1"/>
    <property type="molecule type" value="Genomic_DNA"/>
</dbReference>
<comment type="caution">
    <text evidence="2">The sequence shown here is derived from an EMBL/GenBank/DDBJ whole genome shotgun (WGS) entry which is preliminary data.</text>
</comment>
<protein>
    <submittedName>
        <fullName evidence="2">CMP/dCMP deaminase zinc-binding</fullName>
    </submittedName>
</protein>